<reference evidence="2" key="1">
    <citation type="submission" date="2016-01" db="EMBL/GenBank/DDBJ databases">
        <authorList>
            <person name="Mitreva M."/>
            <person name="Pepin K.H."/>
            <person name="Mihindukulasuriya K.A."/>
            <person name="Fulton R."/>
            <person name="Fronick C."/>
            <person name="O'Laughlin M."/>
            <person name="Miner T."/>
            <person name="Herter B."/>
            <person name="Rosa B.A."/>
            <person name="Cordes M."/>
            <person name="Tomlinson C."/>
            <person name="Wollam A."/>
            <person name="Palsikar V.B."/>
            <person name="Mardis E.R."/>
            <person name="Wilson R.K."/>
        </authorList>
    </citation>
    <scope>NUCLEOTIDE SEQUENCE [LARGE SCALE GENOMIC DNA]</scope>
    <source>
        <strain evidence="2">MJR7757B</strain>
    </source>
</reference>
<proteinExistence type="predicted"/>
<dbReference type="EMBL" id="LRPY01000104">
    <property type="protein sequence ID" value="KXA21685.1"/>
    <property type="molecule type" value="Genomic_DNA"/>
</dbReference>
<dbReference type="SUPFAM" id="SSF46785">
    <property type="entry name" value="Winged helix' DNA-binding domain"/>
    <property type="match status" value="1"/>
</dbReference>
<dbReference type="InterPro" id="IPR036388">
    <property type="entry name" value="WH-like_DNA-bd_sf"/>
</dbReference>
<evidence type="ECO:0000313" key="2">
    <source>
        <dbReference type="Proteomes" id="UP000070401"/>
    </source>
</evidence>
<dbReference type="Gene3D" id="1.10.10.10">
    <property type="entry name" value="Winged helix-like DNA-binding domain superfamily/Winged helix DNA-binding domain"/>
    <property type="match status" value="1"/>
</dbReference>
<dbReference type="RefSeq" id="WP_060798386.1">
    <property type="nucleotide sequence ID" value="NZ_KQ956692.1"/>
</dbReference>
<gene>
    <name evidence="1" type="ORF">HMPREF3221_01089</name>
</gene>
<dbReference type="AlphaFoldDB" id="A0A133NZG1"/>
<evidence type="ECO:0000313" key="1">
    <source>
        <dbReference type="EMBL" id="KXA21685.1"/>
    </source>
</evidence>
<organism evidence="1 2">
    <name type="scientific">Fusobacterium nucleatum</name>
    <dbReference type="NCBI Taxonomy" id="851"/>
    <lineage>
        <taxon>Bacteria</taxon>
        <taxon>Fusobacteriati</taxon>
        <taxon>Fusobacteriota</taxon>
        <taxon>Fusobacteriia</taxon>
        <taxon>Fusobacteriales</taxon>
        <taxon>Fusobacteriaceae</taxon>
        <taxon>Fusobacterium</taxon>
    </lineage>
</organism>
<dbReference type="PATRIC" id="fig|851.8.peg.1091"/>
<sequence>MLKIIKETLIELIEIQKVTDKMTDKNRERIKLVIKYLSQNNSINNKETQNLLNISEATAKRFLNKLVKENILEAVGEYKARKYIKK</sequence>
<accession>A0A133NZG1</accession>
<name>A0A133NZG1_FUSNU</name>
<dbReference type="Proteomes" id="UP000070401">
    <property type="component" value="Unassembled WGS sequence"/>
</dbReference>
<keyword evidence="2" id="KW-1185">Reference proteome</keyword>
<dbReference type="Pfam" id="PF13412">
    <property type="entry name" value="HTH_24"/>
    <property type="match status" value="1"/>
</dbReference>
<comment type="caution">
    <text evidence="1">The sequence shown here is derived from an EMBL/GenBank/DDBJ whole genome shotgun (WGS) entry which is preliminary data.</text>
</comment>
<dbReference type="STRING" id="1408287.GCA_000493815_00434"/>
<evidence type="ECO:0008006" key="3">
    <source>
        <dbReference type="Google" id="ProtNLM"/>
    </source>
</evidence>
<protein>
    <recommendedName>
        <fullName evidence="3">Huntington interacting protein HYPE</fullName>
    </recommendedName>
</protein>
<dbReference type="InterPro" id="IPR036390">
    <property type="entry name" value="WH_DNA-bd_sf"/>
</dbReference>